<dbReference type="PANTHER" id="PTHR45348">
    <property type="entry name" value="HYPOTHETICAL OXIDOREDUCTASE (EUROFUNG)"/>
    <property type="match status" value="1"/>
</dbReference>
<dbReference type="InterPro" id="IPR013154">
    <property type="entry name" value="ADH-like_N"/>
</dbReference>
<dbReference type="InterPro" id="IPR036291">
    <property type="entry name" value="NAD(P)-bd_dom_sf"/>
</dbReference>
<keyword evidence="4" id="KW-0521">NADP</keyword>
<evidence type="ECO:0000313" key="7">
    <source>
        <dbReference type="EMBL" id="KAG7046724.1"/>
    </source>
</evidence>
<dbReference type="SUPFAM" id="SSF50129">
    <property type="entry name" value="GroES-like"/>
    <property type="match status" value="1"/>
</dbReference>
<comment type="caution">
    <text evidence="7">The sequence shown here is derived from an EMBL/GenBank/DDBJ whole genome shotgun (WGS) entry which is preliminary data.</text>
</comment>
<dbReference type="InterPro" id="IPR047122">
    <property type="entry name" value="Trans-enoyl_RdTase-like"/>
</dbReference>
<organism evidence="7 8">
    <name type="scientific">Colletotrichum scovillei</name>
    <dbReference type="NCBI Taxonomy" id="1209932"/>
    <lineage>
        <taxon>Eukaryota</taxon>
        <taxon>Fungi</taxon>
        <taxon>Dikarya</taxon>
        <taxon>Ascomycota</taxon>
        <taxon>Pezizomycotina</taxon>
        <taxon>Sordariomycetes</taxon>
        <taxon>Hypocreomycetidae</taxon>
        <taxon>Glomerellales</taxon>
        <taxon>Glomerellaceae</taxon>
        <taxon>Colletotrichum</taxon>
        <taxon>Colletotrichum acutatum species complex</taxon>
    </lineage>
</organism>
<name>A0A9P7R1X2_9PEZI</name>
<dbReference type="Pfam" id="PF00107">
    <property type="entry name" value="ADH_zinc_N"/>
    <property type="match status" value="1"/>
</dbReference>
<dbReference type="GO" id="GO:0000166">
    <property type="term" value="F:nucleotide binding"/>
    <property type="evidence" value="ECO:0007669"/>
    <property type="project" value="UniProtKB-KW"/>
</dbReference>
<comment type="subunit">
    <text evidence="2">Monomer.</text>
</comment>
<dbReference type="GO" id="GO:0016651">
    <property type="term" value="F:oxidoreductase activity, acting on NAD(P)H"/>
    <property type="evidence" value="ECO:0007669"/>
    <property type="project" value="InterPro"/>
</dbReference>
<sequence>MAAIPTEQTALIGMEDGSLGLSQYVKVPELEDDMILVRNMAVALNPIDVKMVGKLATPGAVAGMDFAGEVVSIGSKVQTSVPIQIGDRVCGAVPGMHALTPNVGAFAQYVGVSDVVTMKIPNHLTFEAGASLGSGIGTIGQALFQSLQVPGTPDKPCKKPVQVLVYGGSTATGTLAIQLLKLSGLDPIATCSPHNFDLVKSYGASAVFDYHACPASDSSDSTDHADTPEAAIKRHTRGSLRYVLDCISEPDTMQFCYRCLGRAGGRYTALEPFPAFLAETRKHTVAAGWVLGPTLLGKPLGWPEPFARAGNPKDREFARWWFAIAQKLLDEGVLRVHPLRIVNERGGDGFAAVEEGLAILRKKQVSGRKLICRIQY</sequence>
<evidence type="ECO:0000256" key="2">
    <source>
        <dbReference type="ARBA" id="ARBA00011245"/>
    </source>
</evidence>
<dbReference type="EMBL" id="JAESDN010000008">
    <property type="protein sequence ID" value="KAG7046724.1"/>
    <property type="molecule type" value="Genomic_DNA"/>
</dbReference>
<dbReference type="Gene3D" id="3.40.50.720">
    <property type="entry name" value="NAD(P)-binding Rossmann-like Domain"/>
    <property type="match status" value="1"/>
</dbReference>
<evidence type="ECO:0000256" key="5">
    <source>
        <dbReference type="ARBA" id="ARBA00023002"/>
    </source>
</evidence>
<dbReference type="PANTHER" id="PTHR45348:SF1">
    <property type="entry name" value="TRANS-ENOYL REDUCTASE STHE"/>
    <property type="match status" value="1"/>
</dbReference>
<feature type="domain" description="Enoyl reductase (ER)" evidence="6">
    <location>
        <begin position="17"/>
        <end position="371"/>
    </location>
</feature>
<evidence type="ECO:0000313" key="8">
    <source>
        <dbReference type="Proteomes" id="UP000699042"/>
    </source>
</evidence>
<protein>
    <recommendedName>
        <fullName evidence="6">Enoyl reductase (ER) domain-containing protein</fullName>
    </recommendedName>
</protein>
<dbReference type="CDD" id="cd08249">
    <property type="entry name" value="enoyl_reductase_like"/>
    <property type="match status" value="1"/>
</dbReference>
<keyword evidence="3" id="KW-0547">Nucleotide-binding</keyword>
<evidence type="ECO:0000256" key="4">
    <source>
        <dbReference type="ARBA" id="ARBA00022857"/>
    </source>
</evidence>
<dbReference type="Gene3D" id="3.90.180.10">
    <property type="entry name" value="Medium-chain alcohol dehydrogenases, catalytic domain"/>
    <property type="match status" value="1"/>
</dbReference>
<keyword evidence="5" id="KW-0560">Oxidoreductase</keyword>
<dbReference type="InterPro" id="IPR011032">
    <property type="entry name" value="GroES-like_sf"/>
</dbReference>
<gene>
    <name evidence="7" type="ORF">JMJ77_014947</name>
</gene>
<reference evidence="7" key="1">
    <citation type="submission" date="2021-05" db="EMBL/GenBank/DDBJ databases">
        <title>Comparative genomics of three Colletotrichum scovillei strains and genetic complementation revealed genes involved fungal growth and virulence on chili pepper.</title>
        <authorList>
            <person name="Hsieh D.-K."/>
            <person name="Chuang S.-C."/>
            <person name="Chen C.-Y."/>
            <person name="Chao Y.-T."/>
            <person name="Lu M.-Y.J."/>
            <person name="Lee M.-H."/>
            <person name="Shih M.-C."/>
        </authorList>
    </citation>
    <scope>NUCLEOTIDE SEQUENCE</scope>
    <source>
        <strain evidence="7">Coll-153</strain>
    </source>
</reference>
<dbReference type="SUPFAM" id="SSF51735">
    <property type="entry name" value="NAD(P)-binding Rossmann-fold domains"/>
    <property type="match status" value="1"/>
</dbReference>
<dbReference type="Proteomes" id="UP000699042">
    <property type="component" value="Unassembled WGS sequence"/>
</dbReference>
<evidence type="ECO:0000256" key="3">
    <source>
        <dbReference type="ARBA" id="ARBA00022741"/>
    </source>
</evidence>
<dbReference type="InterPro" id="IPR013149">
    <property type="entry name" value="ADH-like_C"/>
</dbReference>
<dbReference type="AlphaFoldDB" id="A0A9P7R1X2"/>
<evidence type="ECO:0000256" key="1">
    <source>
        <dbReference type="ARBA" id="ARBA00008072"/>
    </source>
</evidence>
<comment type="similarity">
    <text evidence="1">Belongs to the zinc-containing alcohol dehydrogenase family.</text>
</comment>
<accession>A0A9P7R1X2</accession>
<keyword evidence="8" id="KW-1185">Reference proteome</keyword>
<dbReference type="InterPro" id="IPR020843">
    <property type="entry name" value="ER"/>
</dbReference>
<proteinExistence type="inferred from homology"/>
<evidence type="ECO:0000259" key="6">
    <source>
        <dbReference type="SMART" id="SM00829"/>
    </source>
</evidence>
<dbReference type="SMART" id="SM00829">
    <property type="entry name" value="PKS_ER"/>
    <property type="match status" value="1"/>
</dbReference>
<dbReference type="Pfam" id="PF08240">
    <property type="entry name" value="ADH_N"/>
    <property type="match status" value="1"/>
</dbReference>